<feature type="region of interest" description="Disordered" evidence="1">
    <location>
        <begin position="128"/>
        <end position="147"/>
    </location>
</feature>
<organism evidence="2 3">
    <name type="scientific">Scleroderma citrinum Foug A</name>
    <dbReference type="NCBI Taxonomy" id="1036808"/>
    <lineage>
        <taxon>Eukaryota</taxon>
        <taxon>Fungi</taxon>
        <taxon>Dikarya</taxon>
        <taxon>Basidiomycota</taxon>
        <taxon>Agaricomycotina</taxon>
        <taxon>Agaricomycetes</taxon>
        <taxon>Agaricomycetidae</taxon>
        <taxon>Boletales</taxon>
        <taxon>Sclerodermatineae</taxon>
        <taxon>Sclerodermataceae</taxon>
        <taxon>Scleroderma</taxon>
    </lineage>
</organism>
<dbReference type="InParanoid" id="A0A0C3E156"/>
<accession>A0A0C3E156</accession>
<dbReference type="OrthoDB" id="3235325at2759"/>
<sequence length="175" mass="20326">TPKNYLAIRFWDRQDWEEYLDSPEGQQSKRRTLGYLEDKNGNTPSIKIAKEIWKAVRRGWAQLVKEESAPQSWGRLTASGHVFFHNFMGKAFPMFKLVNNGWKLNHLTATSYPAWRKRKLDENGRWKEKGKGIKVEDDDDDDDSDEVGAKRARALACKSETPEKKFKGARCIYSQ</sequence>
<keyword evidence="3" id="KW-1185">Reference proteome</keyword>
<dbReference type="EMBL" id="KN822047">
    <property type="protein sequence ID" value="KIM61826.1"/>
    <property type="molecule type" value="Genomic_DNA"/>
</dbReference>
<dbReference type="STRING" id="1036808.A0A0C3E156"/>
<dbReference type="Proteomes" id="UP000053989">
    <property type="component" value="Unassembled WGS sequence"/>
</dbReference>
<reference evidence="2 3" key="1">
    <citation type="submission" date="2014-04" db="EMBL/GenBank/DDBJ databases">
        <authorList>
            <consortium name="DOE Joint Genome Institute"/>
            <person name="Kuo A."/>
            <person name="Kohler A."/>
            <person name="Nagy L.G."/>
            <person name="Floudas D."/>
            <person name="Copeland A."/>
            <person name="Barry K.W."/>
            <person name="Cichocki N."/>
            <person name="Veneault-Fourrey C."/>
            <person name="LaButti K."/>
            <person name="Lindquist E.A."/>
            <person name="Lipzen A."/>
            <person name="Lundell T."/>
            <person name="Morin E."/>
            <person name="Murat C."/>
            <person name="Sun H."/>
            <person name="Tunlid A."/>
            <person name="Henrissat B."/>
            <person name="Grigoriev I.V."/>
            <person name="Hibbett D.S."/>
            <person name="Martin F."/>
            <person name="Nordberg H.P."/>
            <person name="Cantor M.N."/>
            <person name="Hua S.X."/>
        </authorList>
    </citation>
    <scope>NUCLEOTIDE SEQUENCE [LARGE SCALE GENOMIC DNA]</scope>
    <source>
        <strain evidence="2 3">Foug A</strain>
    </source>
</reference>
<evidence type="ECO:0000313" key="2">
    <source>
        <dbReference type="EMBL" id="KIM61826.1"/>
    </source>
</evidence>
<name>A0A0C3E156_9AGAM</name>
<gene>
    <name evidence="2" type="ORF">SCLCIDRAFT_120894</name>
</gene>
<reference evidence="3" key="2">
    <citation type="submission" date="2015-01" db="EMBL/GenBank/DDBJ databases">
        <title>Evolutionary Origins and Diversification of the Mycorrhizal Mutualists.</title>
        <authorList>
            <consortium name="DOE Joint Genome Institute"/>
            <consortium name="Mycorrhizal Genomics Consortium"/>
            <person name="Kohler A."/>
            <person name="Kuo A."/>
            <person name="Nagy L.G."/>
            <person name="Floudas D."/>
            <person name="Copeland A."/>
            <person name="Barry K.W."/>
            <person name="Cichocki N."/>
            <person name="Veneault-Fourrey C."/>
            <person name="LaButti K."/>
            <person name="Lindquist E.A."/>
            <person name="Lipzen A."/>
            <person name="Lundell T."/>
            <person name="Morin E."/>
            <person name="Murat C."/>
            <person name="Riley R."/>
            <person name="Ohm R."/>
            <person name="Sun H."/>
            <person name="Tunlid A."/>
            <person name="Henrissat B."/>
            <person name="Grigoriev I.V."/>
            <person name="Hibbett D.S."/>
            <person name="Martin F."/>
        </authorList>
    </citation>
    <scope>NUCLEOTIDE SEQUENCE [LARGE SCALE GENOMIC DNA]</scope>
    <source>
        <strain evidence="3">Foug A</strain>
    </source>
</reference>
<feature type="non-terminal residue" evidence="2">
    <location>
        <position position="1"/>
    </location>
</feature>
<protein>
    <submittedName>
        <fullName evidence="2">Uncharacterized protein</fullName>
    </submittedName>
</protein>
<dbReference type="HOGENOM" id="CLU_069664_1_1_1"/>
<dbReference type="AlphaFoldDB" id="A0A0C3E156"/>
<evidence type="ECO:0000256" key="1">
    <source>
        <dbReference type="SAM" id="MobiDB-lite"/>
    </source>
</evidence>
<evidence type="ECO:0000313" key="3">
    <source>
        <dbReference type="Proteomes" id="UP000053989"/>
    </source>
</evidence>
<feature type="compositionally biased region" description="Acidic residues" evidence="1">
    <location>
        <begin position="136"/>
        <end position="146"/>
    </location>
</feature>
<proteinExistence type="predicted"/>